<dbReference type="PANTHER" id="PTHR43611">
    <property type="entry name" value="ALPHA-D-GLUCOSE 1-PHOSPHATE PHOSPHATASE"/>
    <property type="match status" value="1"/>
</dbReference>
<dbReference type="InterPro" id="IPR036412">
    <property type="entry name" value="HAD-like_sf"/>
</dbReference>
<name>A0A402BBX0_9CHLR</name>
<dbReference type="CDD" id="cd02603">
    <property type="entry name" value="HAD_sEH-N_like"/>
    <property type="match status" value="1"/>
</dbReference>
<accession>A0A402BBX0</accession>
<dbReference type="InterPro" id="IPR006439">
    <property type="entry name" value="HAD-SF_hydro_IA"/>
</dbReference>
<protein>
    <recommendedName>
        <fullName evidence="3">Haloacid dehalogenase</fullName>
    </recommendedName>
</protein>
<dbReference type="PRINTS" id="PR00413">
    <property type="entry name" value="HADHALOGNASE"/>
</dbReference>
<dbReference type="RefSeq" id="WP_161982290.1">
    <property type="nucleotide sequence ID" value="NZ_BIFT01000001.1"/>
</dbReference>
<gene>
    <name evidence="1" type="ORF">KDA_43670</name>
</gene>
<dbReference type="SFLD" id="SFLDG01129">
    <property type="entry name" value="C1.5:_HAD__Beta-PGM__Phosphata"/>
    <property type="match status" value="1"/>
</dbReference>
<dbReference type="Gene3D" id="3.40.50.1000">
    <property type="entry name" value="HAD superfamily/HAD-like"/>
    <property type="match status" value="1"/>
</dbReference>
<keyword evidence="2" id="KW-1185">Reference proteome</keyword>
<evidence type="ECO:0000313" key="1">
    <source>
        <dbReference type="EMBL" id="GCE28883.1"/>
    </source>
</evidence>
<evidence type="ECO:0000313" key="2">
    <source>
        <dbReference type="Proteomes" id="UP000287171"/>
    </source>
</evidence>
<organism evidence="1 2">
    <name type="scientific">Dictyobacter alpinus</name>
    <dbReference type="NCBI Taxonomy" id="2014873"/>
    <lineage>
        <taxon>Bacteria</taxon>
        <taxon>Bacillati</taxon>
        <taxon>Chloroflexota</taxon>
        <taxon>Ktedonobacteria</taxon>
        <taxon>Ktedonobacterales</taxon>
        <taxon>Dictyobacteraceae</taxon>
        <taxon>Dictyobacter</taxon>
    </lineage>
</organism>
<dbReference type="NCBIfam" id="TIGR01509">
    <property type="entry name" value="HAD-SF-IA-v3"/>
    <property type="match status" value="1"/>
</dbReference>
<dbReference type="AlphaFoldDB" id="A0A402BBX0"/>
<sequence>MPISAVIFDLFDVLLLQGQRHVRHAFERERGLPENSVEETMLSSPLFRDAMAGRVSTQQLWEDVAGRLKLASSDWHVLAKVFNSGLSLNEELVEYIRTLRPTYKLAILSNAPADVRGLITREYQLDQLVDLIIISAEELLHKPQPEIYQLAARRLGVPVEACLFIDDRPPFIAAAWQVGMQAIQFQNSQQTITDLQAILSKQNS</sequence>
<evidence type="ECO:0008006" key="3">
    <source>
        <dbReference type="Google" id="ProtNLM"/>
    </source>
</evidence>
<reference evidence="2" key="1">
    <citation type="submission" date="2018-12" db="EMBL/GenBank/DDBJ databases">
        <title>Tengunoibacter tsumagoiensis gen. nov., sp. nov., Dictyobacter kobayashii sp. nov., D. alpinus sp. nov., and D. joshuensis sp. nov. and description of Dictyobacteraceae fam. nov. within the order Ktedonobacterales isolated from Tengu-no-mugimeshi.</title>
        <authorList>
            <person name="Wang C.M."/>
            <person name="Zheng Y."/>
            <person name="Sakai Y."/>
            <person name="Toyoda A."/>
            <person name="Minakuchi Y."/>
            <person name="Abe K."/>
            <person name="Yokota A."/>
            <person name="Yabe S."/>
        </authorList>
    </citation>
    <scope>NUCLEOTIDE SEQUENCE [LARGE SCALE GENOMIC DNA]</scope>
    <source>
        <strain evidence="2">Uno16</strain>
    </source>
</reference>
<dbReference type="PANTHER" id="PTHR43611:SF3">
    <property type="entry name" value="FLAVIN MONONUCLEOTIDE HYDROLASE 1, CHLOROPLATIC"/>
    <property type="match status" value="1"/>
</dbReference>
<dbReference type="EMBL" id="BIFT01000001">
    <property type="protein sequence ID" value="GCE28883.1"/>
    <property type="molecule type" value="Genomic_DNA"/>
</dbReference>
<dbReference type="Pfam" id="PF00702">
    <property type="entry name" value="Hydrolase"/>
    <property type="match status" value="1"/>
</dbReference>
<dbReference type="Proteomes" id="UP000287171">
    <property type="component" value="Unassembled WGS sequence"/>
</dbReference>
<dbReference type="NCBIfam" id="TIGR01549">
    <property type="entry name" value="HAD-SF-IA-v1"/>
    <property type="match status" value="1"/>
</dbReference>
<dbReference type="SFLD" id="SFLDS00003">
    <property type="entry name" value="Haloacid_Dehalogenase"/>
    <property type="match status" value="1"/>
</dbReference>
<proteinExistence type="predicted"/>
<dbReference type="InterPro" id="IPR023214">
    <property type="entry name" value="HAD_sf"/>
</dbReference>
<dbReference type="SUPFAM" id="SSF56784">
    <property type="entry name" value="HAD-like"/>
    <property type="match status" value="1"/>
</dbReference>
<comment type="caution">
    <text evidence="1">The sequence shown here is derived from an EMBL/GenBank/DDBJ whole genome shotgun (WGS) entry which is preliminary data.</text>
</comment>